<proteinExistence type="predicted"/>
<organism evidence="1 2">
    <name type="scientific">Trametes sanguinea</name>
    <dbReference type="NCBI Taxonomy" id="158606"/>
    <lineage>
        <taxon>Eukaryota</taxon>
        <taxon>Fungi</taxon>
        <taxon>Dikarya</taxon>
        <taxon>Basidiomycota</taxon>
        <taxon>Agaricomycotina</taxon>
        <taxon>Agaricomycetes</taxon>
        <taxon>Polyporales</taxon>
        <taxon>Polyporaceae</taxon>
        <taxon>Trametes</taxon>
    </lineage>
</organism>
<dbReference type="Proteomes" id="UP001144978">
    <property type="component" value="Unassembled WGS sequence"/>
</dbReference>
<protein>
    <submittedName>
        <fullName evidence="1">Uncharacterized protein</fullName>
    </submittedName>
</protein>
<name>A0ACC1Q5C8_9APHY</name>
<evidence type="ECO:0000313" key="1">
    <source>
        <dbReference type="EMBL" id="KAJ3009623.1"/>
    </source>
</evidence>
<comment type="caution">
    <text evidence="1">The sequence shown here is derived from an EMBL/GenBank/DDBJ whole genome shotgun (WGS) entry which is preliminary data.</text>
</comment>
<gene>
    <name evidence="1" type="ORF">NUW54_g2725</name>
</gene>
<sequence length="305" mass="33172">MTFFNARLIDDDSLLDDGQVRSLLSPYIIALFFEALLFGAFSITFIAGLWSIMRVGYPGKPSIKDRVIALASTVMWGLALAHVVLSLRVETNGFAEHAGTARTVHKALVDQSSWTADGSRIGNARFIILVVQTLLGGVLMIFRVFALWGGRVRTIVLPGLLMIAGAGASLTLIPFLFYVFSFLANAICTGLIMWRTLRSGDGSAPPKFASRRFTLALHKVMEAILQSAAIYSAAYIVLLLANILSSVFVVFIGGFPSLIGLALSLIVLRLAQESRENENHVIQAQGWREASGVLPSTKEHYAPLM</sequence>
<keyword evidence="2" id="KW-1185">Reference proteome</keyword>
<accession>A0ACC1Q5C8</accession>
<reference evidence="1" key="1">
    <citation type="submission" date="2022-08" db="EMBL/GenBank/DDBJ databases">
        <title>Genome Sequence of Pycnoporus sanguineus.</title>
        <authorList>
            <person name="Buettner E."/>
        </authorList>
    </citation>
    <scope>NUCLEOTIDE SEQUENCE</scope>
    <source>
        <strain evidence="1">CG-C14</strain>
    </source>
</reference>
<evidence type="ECO:0000313" key="2">
    <source>
        <dbReference type="Proteomes" id="UP001144978"/>
    </source>
</evidence>
<dbReference type="EMBL" id="JANSHE010000533">
    <property type="protein sequence ID" value="KAJ3009623.1"/>
    <property type="molecule type" value="Genomic_DNA"/>
</dbReference>